<dbReference type="OrthoDB" id="9809646at2"/>
<evidence type="ECO:0000256" key="8">
    <source>
        <dbReference type="ARBA" id="ARBA00023136"/>
    </source>
</evidence>
<gene>
    <name evidence="12" type="ORF">C2E25_05960</name>
</gene>
<sequence>MGDNHHHHDIDTMGDRRLGWAIAINMVLTLAQVIGGIVSGSLALIADALHNFSDAAALLIAWAARKISRKPPDYFKTFGYKRAEVIAALINLVTLVIVGLYLIYEGLWRLYEPQAIEGWTVVIVAGIALVIDVVTAILTYSMSKHSMNIRAAFLHNISDVLASVGVIGAGSLILLYGWYWTDTALTLLIAGYVLYQAATLLPRTIHILMEGAPEDISIEDVIDAMARVAGVSNVHHVHLWQLDEHKNALEAHVVIDDFGRSETIKTALKAELVQRFSIVHSTLEFEVDHCPESVNSLPANSTSH</sequence>
<evidence type="ECO:0000256" key="1">
    <source>
        <dbReference type="ARBA" id="ARBA00004141"/>
    </source>
</evidence>
<dbReference type="InterPro" id="IPR050681">
    <property type="entry name" value="CDF/SLC30A"/>
</dbReference>
<dbReference type="GO" id="GO:0005886">
    <property type="term" value="C:plasma membrane"/>
    <property type="evidence" value="ECO:0007669"/>
    <property type="project" value="TreeGrafter"/>
</dbReference>
<keyword evidence="6 9" id="KW-1133">Transmembrane helix</keyword>
<keyword evidence="7" id="KW-0406">Ion transport</keyword>
<dbReference type="SUPFAM" id="SSF160240">
    <property type="entry name" value="Cation efflux protein cytoplasmic domain-like"/>
    <property type="match status" value="1"/>
</dbReference>
<feature type="domain" description="Cation efflux protein cytoplasmic" evidence="11">
    <location>
        <begin position="213"/>
        <end position="284"/>
    </location>
</feature>
<evidence type="ECO:0000256" key="2">
    <source>
        <dbReference type="ARBA" id="ARBA00008873"/>
    </source>
</evidence>
<dbReference type="Pfam" id="PF16916">
    <property type="entry name" value="ZT_dimer"/>
    <property type="match status" value="1"/>
</dbReference>
<dbReference type="AlphaFoldDB" id="A0A2K2HBY5"/>
<evidence type="ECO:0000256" key="4">
    <source>
        <dbReference type="ARBA" id="ARBA00022692"/>
    </source>
</evidence>
<dbReference type="RefSeq" id="WP_103114860.1">
    <property type="nucleotide sequence ID" value="NZ_PPFX01000009.1"/>
</dbReference>
<evidence type="ECO:0000259" key="11">
    <source>
        <dbReference type="Pfam" id="PF16916"/>
    </source>
</evidence>
<dbReference type="InterPro" id="IPR058533">
    <property type="entry name" value="Cation_efflux_TM"/>
</dbReference>
<dbReference type="Gene3D" id="1.20.1510.10">
    <property type="entry name" value="Cation efflux protein transmembrane domain"/>
    <property type="match status" value="1"/>
</dbReference>
<keyword evidence="5" id="KW-0864">Zinc transport</keyword>
<dbReference type="Proteomes" id="UP000236340">
    <property type="component" value="Unassembled WGS sequence"/>
</dbReference>
<dbReference type="NCBIfam" id="TIGR01297">
    <property type="entry name" value="CDF"/>
    <property type="match status" value="1"/>
</dbReference>
<evidence type="ECO:0000256" key="9">
    <source>
        <dbReference type="SAM" id="Phobius"/>
    </source>
</evidence>
<evidence type="ECO:0000313" key="12">
    <source>
        <dbReference type="EMBL" id="PNU20760.1"/>
    </source>
</evidence>
<feature type="transmembrane region" description="Helical" evidence="9">
    <location>
        <begin position="184"/>
        <end position="201"/>
    </location>
</feature>
<feature type="transmembrane region" description="Helical" evidence="9">
    <location>
        <begin position="18"/>
        <end position="38"/>
    </location>
</feature>
<name>A0A2K2HBY5_9BACT</name>
<protein>
    <submittedName>
        <fullName evidence="12">Cation transporter</fullName>
    </submittedName>
</protein>
<dbReference type="PANTHER" id="PTHR11562">
    <property type="entry name" value="CATION EFFLUX PROTEIN/ ZINC TRANSPORTER"/>
    <property type="match status" value="1"/>
</dbReference>
<dbReference type="InterPro" id="IPR002524">
    <property type="entry name" value="Cation_efflux"/>
</dbReference>
<comment type="similarity">
    <text evidence="2">Belongs to the cation diffusion facilitator (CDF) transporter (TC 2.A.4) family. SLC30A subfamily.</text>
</comment>
<comment type="subcellular location">
    <subcellularLocation>
        <location evidence="1">Membrane</location>
        <topology evidence="1">Multi-pass membrane protein</topology>
    </subcellularLocation>
</comment>
<reference evidence="12 13" key="1">
    <citation type="journal article" date="2018" name="Genome Announc.">
        <title>Genome Sequence of Geothermobacter sp. HR-1 Iron Reducer from the Loihi Seamount.</title>
        <authorList>
            <person name="Smith H."/>
            <person name="Abuyen K."/>
            <person name="Tremblay J."/>
            <person name="Savalia P."/>
            <person name="Perez-Rodriguez I."/>
            <person name="Emerson D."/>
            <person name="Tully B."/>
            <person name="Amend J."/>
        </authorList>
    </citation>
    <scope>NUCLEOTIDE SEQUENCE [LARGE SCALE GENOMIC DNA]</scope>
    <source>
        <strain evidence="12 13">HR-1</strain>
    </source>
</reference>
<feature type="transmembrane region" description="Helical" evidence="9">
    <location>
        <begin position="116"/>
        <end position="140"/>
    </location>
</feature>
<dbReference type="Pfam" id="PF01545">
    <property type="entry name" value="Cation_efflux"/>
    <property type="match status" value="1"/>
</dbReference>
<feature type="domain" description="Cation efflux protein transmembrane" evidence="10">
    <location>
        <begin position="21"/>
        <end position="209"/>
    </location>
</feature>
<dbReference type="InterPro" id="IPR027469">
    <property type="entry name" value="Cation_efflux_TMD_sf"/>
</dbReference>
<evidence type="ECO:0000259" key="10">
    <source>
        <dbReference type="Pfam" id="PF01545"/>
    </source>
</evidence>
<dbReference type="InterPro" id="IPR036837">
    <property type="entry name" value="Cation_efflux_CTD_sf"/>
</dbReference>
<evidence type="ECO:0000256" key="3">
    <source>
        <dbReference type="ARBA" id="ARBA00022448"/>
    </source>
</evidence>
<dbReference type="EMBL" id="PPFX01000009">
    <property type="protein sequence ID" value="PNU20760.1"/>
    <property type="molecule type" value="Genomic_DNA"/>
</dbReference>
<keyword evidence="3" id="KW-0813">Transport</keyword>
<feature type="transmembrane region" description="Helical" evidence="9">
    <location>
        <begin position="160"/>
        <end position="178"/>
    </location>
</feature>
<evidence type="ECO:0000256" key="6">
    <source>
        <dbReference type="ARBA" id="ARBA00022989"/>
    </source>
</evidence>
<keyword evidence="5" id="KW-0862">Zinc</keyword>
<evidence type="ECO:0000256" key="7">
    <source>
        <dbReference type="ARBA" id="ARBA00023065"/>
    </source>
</evidence>
<evidence type="ECO:0000313" key="13">
    <source>
        <dbReference type="Proteomes" id="UP000236340"/>
    </source>
</evidence>
<proteinExistence type="inferred from homology"/>
<evidence type="ECO:0000256" key="5">
    <source>
        <dbReference type="ARBA" id="ARBA00022906"/>
    </source>
</evidence>
<dbReference type="SUPFAM" id="SSF161111">
    <property type="entry name" value="Cation efflux protein transmembrane domain-like"/>
    <property type="match status" value="1"/>
</dbReference>
<dbReference type="GO" id="GO:0005385">
    <property type="term" value="F:zinc ion transmembrane transporter activity"/>
    <property type="evidence" value="ECO:0007669"/>
    <property type="project" value="TreeGrafter"/>
</dbReference>
<keyword evidence="4 9" id="KW-0812">Transmembrane</keyword>
<keyword evidence="8 9" id="KW-0472">Membrane</keyword>
<feature type="transmembrane region" description="Helical" evidence="9">
    <location>
        <begin position="85"/>
        <end position="104"/>
    </location>
</feature>
<dbReference type="PANTHER" id="PTHR11562:SF17">
    <property type="entry name" value="RE54080P-RELATED"/>
    <property type="match status" value="1"/>
</dbReference>
<accession>A0A2K2HBY5</accession>
<dbReference type="InterPro" id="IPR027470">
    <property type="entry name" value="Cation_efflux_CTD"/>
</dbReference>
<comment type="caution">
    <text evidence="12">The sequence shown here is derived from an EMBL/GenBank/DDBJ whole genome shotgun (WGS) entry which is preliminary data.</text>
</comment>
<organism evidence="12 13">
    <name type="scientific">Geothermobacter hydrogeniphilus</name>
    <dbReference type="NCBI Taxonomy" id="1969733"/>
    <lineage>
        <taxon>Bacteria</taxon>
        <taxon>Pseudomonadati</taxon>
        <taxon>Thermodesulfobacteriota</taxon>
        <taxon>Desulfuromonadia</taxon>
        <taxon>Desulfuromonadales</taxon>
        <taxon>Geothermobacteraceae</taxon>
        <taxon>Geothermobacter</taxon>
    </lineage>
</organism>